<sequence>MQPFYGTSISTPTASDDLGHRGNLEGSRQTSRGAEQVASRRPTYRECATDFCLNRVEALRTTVERLKTAWRRIVAAVGTTAGLIVACVALWATISAPRDGHKSEVLAEWTARKEFLEFCKSVRRHQFIPPKHGKLLVSALFRQILKMLAVMQPKPWSSALLQVLTGETENAPLKKTRMSDGSDRSTHRLRVILSMGYPSKTNCPTLQGPSAFSQRRVVFSQQTCHCFRTSLCTRSPDSGSTKITGTHFCIWFCLRVSVCSGSPRVDSNEATVCKRRRSAVGG</sequence>
<accession>A0AAE0P414</accession>
<dbReference type="AlphaFoldDB" id="A0AAE0P414"/>
<evidence type="ECO:0000313" key="3">
    <source>
        <dbReference type="EMBL" id="KAK3392810.1"/>
    </source>
</evidence>
<comment type="caution">
    <text evidence="3">The sequence shown here is derived from an EMBL/GenBank/DDBJ whole genome shotgun (WGS) entry which is preliminary data.</text>
</comment>
<keyword evidence="2" id="KW-0472">Membrane</keyword>
<gene>
    <name evidence="3" type="ORF">B0H63DRAFT_2097</name>
</gene>
<evidence type="ECO:0000256" key="2">
    <source>
        <dbReference type="SAM" id="Phobius"/>
    </source>
</evidence>
<name>A0AAE0P414_9PEZI</name>
<protein>
    <recommendedName>
        <fullName evidence="5">Transmembrane protein</fullName>
    </recommendedName>
</protein>
<feature type="region of interest" description="Disordered" evidence="1">
    <location>
        <begin position="1"/>
        <end position="41"/>
    </location>
</feature>
<dbReference type="EMBL" id="JAULSW010000001">
    <property type="protein sequence ID" value="KAK3392810.1"/>
    <property type="molecule type" value="Genomic_DNA"/>
</dbReference>
<evidence type="ECO:0000313" key="4">
    <source>
        <dbReference type="Proteomes" id="UP001285441"/>
    </source>
</evidence>
<evidence type="ECO:0000256" key="1">
    <source>
        <dbReference type="SAM" id="MobiDB-lite"/>
    </source>
</evidence>
<organism evidence="3 4">
    <name type="scientific">Podospora didyma</name>
    <dbReference type="NCBI Taxonomy" id="330526"/>
    <lineage>
        <taxon>Eukaryota</taxon>
        <taxon>Fungi</taxon>
        <taxon>Dikarya</taxon>
        <taxon>Ascomycota</taxon>
        <taxon>Pezizomycotina</taxon>
        <taxon>Sordariomycetes</taxon>
        <taxon>Sordariomycetidae</taxon>
        <taxon>Sordariales</taxon>
        <taxon>Podosporaceae</taxon>
        <taxon>Podospora</taxon>
    </lineage>
</organism>
<feature type="transmembrane region" description="Helical" evidence="2">
    <location>
        <begin position="73"/>
        <end position="94"/>
    </location>
</feature>
<reference evidence="3" key="2">
    <citation type="submission" date="2023-06" db="EMBL/GenBank/DDBJ databases">
        <authorList>
            <consortium name="Lawrence Berkeley National Laboratory"/>
            <person name="Haridas S."/>
            <person name="Hensen N."/>
            <person name="Bonometti L."/>
            <person name="Westerberg I."/>
            <person name="Brannstrom I.O."/>
            <person name="Guillou S."/>
            <person name="Cros-Aarteil S."/>
            <person name="Calhoun S."/>
            <person name="Kuo A."/>
            <person name="Mondo S."/>
            <person name="Pangilinan J."/>
            <person name="Riley R."/>
            <person name="LaButti K."/>
            <person name="Andreopoulos B."/>
            <person name="Lipzen A."/>
            <person name="Chen C."/>
            <person name="Yanf M."/>
            <person name="Daum C."/>
            <person name="Ng V."/>
            <person name="Clum A."/>
            <person name="Steindorff A."/>
            <person name="Ohm R."/>
            <person name="Martin F."/>
            <person name="Silar P."/>
            <person name="Natvig D."/>
            <person name="Lalanne C."/>
            <person name="Gautier V."/>
            <person name="Ament-velasquez S.L."/>
            <person name="Kruys A."/>
            <person name="Hutchinson M.I."/>
            <person name="Powell A.J."/>
            <person name="Barry K."/>
            <person name="Miller A.N."/>
            <person name="Grigoriev I.V."/>
            <person name="Debuchy R."/>
            <person name="Gladieux P."/>
            <person name="Thoren M.H."/>
            <person name="Johannesson H."/>
        </authorList>
    </citation>
    <scope>NUCLEOTIDE SEQUENCE</scope>
    <source>
        <strain evidence="3">CBS 232.78</strain>
    </source>
</reference>
<proteinExistence type="predicted"/>
<dbReference type="Proteomes" id="UP001285441">
    <property type="component" value="Unassembled WGS sequence"/>
</dbReference>
<keyword evidence="2" id="KW-0812">Transmembrane</keyword>
<evidence type="ECO:0008006" key="5">
    <source>
        <dbReference type="Google" id="ProtNLM"/>
    </source>
</evidence>
<feature type="compositionally biased region" description="Polar residues" evidence="1">
    <location>
        <begin position="1"/>
        <end position="14"/>
    </location>
</feature>
<keyword evidence="2" id="KW-1133">Transmembrane helix</keyword>
<keyword evidence="4" id="KW-1185">Reference proteome</keyword>
<reference evidence="3" key="1">
    <citation type="journal article" date="2023" name="Mol. Phylogenet. Evol.">
        <title>Genome-scale phylogeny and comparative genomics of the fungal order Sordariales.</title>
        <authorList>
            <person name="Hensen N."/>
            <person name="Bonometti L."/>
            <person name="Westerberg I."/>
            <person name="Brannstrom I.O."/>
            <person name="Guillou S."/>
            <person name="Cros-Aarteil S."/>
            <person name="Calhoun S."/>
            <person name="Haridas S."/>
            <person name="Kuo A."/>
            <person name="Mondo S."/>
            <person name="Pangilinan J."/>
            <person name="Riley R."/>
            <person name="LaButti K."/>
            <person name="Andreopoulos B."/>
            <person name="Lipzen A."/>
            <person name="Chen C."/>
            <person name="Yan M."/>
            <person name="Daum C."/>
            <person name="Ng V."/>
            <person name="Clum A."/>
            <person name="Steindorff A."/>
            <person name="Ohm R.A."/>
            <person name="Martin F."/>
            <person name="Silar P."/>
            <person name="Natvig D.O."/>
            <person name="Lalanne C."/>
            <person name="Gautier V."/>
            <person name="Ament-Velasquez S.L."/>
            <person name="Kruys A."/>
            <person name="Hutchinson M.I."/>
            <person name="Powell A.J."/>
            <person name="Barry K."/>
            <person name="Miller A.N."/>
            <person name="Grigoriev I.V."/>
            <person name="Debuchy R."/>
            <person name="Gladieux P."/>
            <person name="Hiltunen Thoren M."/>
            <person name="Johannesson H."/>
        </authorList>
    </citation>
    <scope>NUCLEOTIDE SEQUENCE</scope>
    <source>
        <strain evidence="3">CBS 232.78</strain>
    </source>
</reference>